<name>A0A6P7GTZ8_DIAVI</name>
<dbReference type="PROSITE" id="PS50157">
    <property type="entry name" value="ZINC_FINGER_C2H2_2"/>
    <property type="match status" value="2"/>
</dbReference>
<dbReference type="GO" id="GO:0008270">
    <property type="term" value="F:zinc ion binding"/>
    <property type="evidence" value="ECO:0007669"/>
    <property type="project" value="UniProtKB-KW"/>
</dbReference>
<feature type="region of interest" description="Disordered" evidence="2">
    <location>
        <begin position="1"/>
        <end position="31"/>
    </location>
</feature>
<feature type="region of interest" description="Disordered" evidence="2">
    <location>
        <begin position="807"/>
        <end position="828"/>
    </location>
</feature>
<feature type="compositionally biased region" description="Polar residues" evidence="2">
    <location>
        <begin position="325"/>
        <end position="338"/>
    </location>
</feature>
<feature type="compositionally biased region" description="Basic and acidic residues" evidence="2">
    <location>
        <begin position="481"/>
        <end position="503"/>
    </location>
</feature>
<evidence type="ECO:0000256" key="2">
    <source>
        <dbReference type="SAM" id="MobiDB-lite"/>
    </source>
</evidence>
<keyword evidence="1" id="KW-0863">Zinc-finger</keyword>
<sequence>MTSVTLPSGSGTLNGGYSSSMTEKLPSNKPDFDALRTIKRSLSLTSTDSCKKRRKQSTPIRISTSEKDSPTASPIEGKSVPSPEPTHRCLLCQRCFSYPEQLQNHICENPSLECKKEPDDHPTTPSSVSYLDQPDTPLGLSMMRSDMQWVNDMQNKEWIGSSLPNISFNAANPMFMALPQYSHSDNISLKPIRIFNPDAYCDLCNKEFCNKYFLKTHKANKHGIYTDSSSSEPLPASVNIPPLSTNLKLPNLVPTADQSTATNEPKTPVNMINPFNSIFQNPFLSTNQTTLTESEINENVAMSNGMSSSSDSDKFFSEDHRAEENTSPCIQTESTSIKNDPDGFFQDTSSKLSSDQTNRESDLSYRLRKIGVMNPKAFCEICCKEYCNKYFLRTHKLKRHGIYIPEDKEKDIRGECMSGFSSSTNVQTSPLNLIMTEQGSSDSKITSPTSIGCDLCCIKFQNASLAHLHNISVHGRVCSRESEESDRPSQQDVKPSEGSKSSEKSINPEAISEDLQKLQTMILQLNDINITKVSSNCTICNKEFENRFFLQSHMISEHSLLLDEGECEKTGDQETSSNNNTICDICGKDLPNFEELSRHIMEFHSNNSMVGDVAKEDSNVANSGEKLSSRVSISGGHIPERRISMNVTPTSSYCEICNKELCNKYFMKTHMQRMHGIEIENGAQIGGVVCDICNKELCSKYFLRVHKHNTHGIIEYGGNLLPPRKSDGEPSVLPSPSLPLEADPALKPGDLADMSHRYFSHFTEVCTICNRRFRSTKWLKAHLITDHGQVGAEKWAEIEHQLQQNRGITSKPVMSSSAEGNPSLKVPNGSQDLQQKVGGVQNFISSLFGIDESNSKMYQCSYCSFTSPLLPLLFVHERSHMNSEGFSLKCPVCPQNFVDRKLLQRHLLSSHAFLLPTTNREEETKEIYTSKENFEDDSLSKQEQGISTSSQGKCKQPPSPIKSKPIELSSEIEQSLKDVAKRMQWPATYAIPQNQLEHDHQDEASLSSGPGYVMQAFLLEESTSERRVMPSVVVLPMLQKQPAPLTVTFTLTPA</sequence>
<dbReference type="InParanoid" id="A0A6P7GTZ8"/>
<protein>
    <submittedName>
        <fullName evidence="4">Uncharacterized protein LOC114340736</fullName>
    </submittedName>
</protein>
<dbReference type="PANTHER" id="PTHR21190:SF1">
    <property type="entry name" value="GH10077P"/>
    <property type="match status" value="1"/>
</dbReference>
<evidence type="ECO:0000313" key="4">
    <source>
        <dbReference type="RefSeq" id="XP_028147305.1"/>
    </source>
</evidence>
<dbReference type="SUPFAM" id="SSF57667">
    <property type="entry name" value="beta-beta-alpha zinc fingers"/>
    <property type="match status" value="1"/>
</dbReference>
<feature type="compositionally biased region" description="Low complexity" evidence="2">
    <location>
        <begin position="953"/>
        <end position="967"/>
    </location>
</feature>
<gene>
    <name evidence="4" type="primary">LOC114340736</name>
</gene>
<feature type="region of interest" description="Disordered" evidence="2">
    <location>
        <begin position="929"/>
        <end position="967"/>
    </location>
</feature>
<feature type="compositionally biased region" description="Polar residues" evidence="2">
    <location>
        <begin position="941"/>
        <end position="952"/>
    </location>
</feature>
<feature type="region of interest" description="Disordered" evidence="2">
    <location>
        <begin position="43"/>
        <end position="84"/>
    </location>
</feature>
<feature type="domain" description="C2H2-type" evidence="3">
    <location>
        <begin position="581"/>
        <end position="609"/>
    </location>
</feature>
<evidence type="ECO:0000259" key="3">
    <source>
        <dbReference type="PROSITE" id="PS50157"/>
    </source>
</evidence>
<organism evidence="4">
    <name type="scientific">Diabrotica virgifera virgifera</name>
    <name type="common">western corn rootworm</name>
    <dbReference type="NCBI Taxonomy" id="50390"/>
    <lineage>
        <taxon>Eukaryota</taxon>
        <taxon>Metazoa</taxon>
        <taxon>Ecdysozoa</taxon>
        <taxon>Arthropoda</taxon>
        <taxon>Hexapoda</taxon>
        <taxon>Insecta</taxon>
        <taxon>Pterygota</taxon>
        <taxon>Neoptera</taxon>
        <taxon>Endopterygota</taxon>
        <taxon>Coleoptera</taxon>
        <taxon>Polyphaga</taxon>
        <taxon>Cucujiformia</taxon>
        <taxon>Chrysomeloidea</taxon>
        <taxon>Chrysomelidae</taxon>
        <taxon>Galerucinae</taxon>
        <taxon>Diabroticina</taxon>
        <taxon>Diabroticites</taxon>
        <taxon>Diabrotica</taxon>
    </lineage>
</organism>
<dbReference type="AlphaFoldDB" id="A0A6P7GTZ8"/>
<feature type="region of interest" description="Disordered" evidence="2">
    <location>
        <begin position="302"/>
        <end position="358"/>
    </location>
</feature>
<feature type="compositionally biased region" description="Basic and acidic residues" evidence="2">
    <location>
        <begin position="311"/>
        <end position="324"/>
    </location>
</feature>
<dbReference type="KEGG" id="dvv:114340736"/>
<feature type="domain" description="C2H2-type" evidence="3">
    <location>
        <begin position="888"/>
        <end position="916"/>
    </location>
</feature>
<dbReference type="SMART" id="SM00355">
    <property type="entry name" value="ZnF_C2H2"/>
    <property type="match status" value="11"/>
</dbReference>
<dbReference type="InterPro" id="IPR036236">
    <property type="entry name" value="Znf_C2H2_sf"/>
</dbReference>
<feature type="compositionally biased region" description="Polar residues" evidence="2">
    <location>
        <begin position="807"/>
        <end position="820"/>
    </location>
</feature>
<keyword evidence="1" id="KW-0862">Zinc</keyword>
<dbReference type="RefSeq" id="XP_028147305.1">
    <property type="nucleotide sequence ID" value="XM_028291504.1"/>
</dbReference>
<proteinExistence type="predicted"/>
<feature type="compositionally biased region" description="Polar residues" evidence="2">
    <location>
        <begin position="346"/>
        <end position="356"/>
    </location>
</feature>
<dbReference type="PANTHER" id="PTHR21190">
    <property type="entry name" value="GH10077P"/>
    <property type="match status" value="1"/>
</dbReference>
<dbReference type="OrthoDB" id="10020956at2759"/>
<dbReference type="Pfam" id="PF00096">
    <property type="entry name" value="zf-C2H2"/>
    <property type="match status" value="3"/>
</dbReference>
<keyword evidence="1" id="KW-0479">Metal-binding</keyword>
<feature type="compositionally biased region" description="Polar residues" evidence="2">
    <location>
        <begin position="1"/>
        <end position="22"/>
    </location>
</feature>
<dbReference type="Gene3D" id="3.30.160.60">
    <property type="entry name" value="Classic Zinc Finger"/>
    <property type="match status" value="3"/>
</dbReference>
<reference evidence="4" key="1">
    <citation type="submission" date="2025-08" db="UniProtKB">
        <authorList>
            <consortium name="RefSeq"/>
        </authorList>
    </citation>
    <scope>IDENTIFICATION</scope>
    <source>
        <tissue evidence="4">Whole insect</tissue>
    </source>
</reference>
<evidence type="ECO:0000256" key="1">
    <source>
        <dbReference type="PROSITE-ProRule" id="PRU00042"/>
    </source>
</evidence>
<dbReference type="InterPro" id="IPR013087">
    <property type="entry name" value="Znf_C2H2_type"/>
</dbReference>
<feature type="region of interest" description="Disordered" evidence="2">
    <location>
        <begin position="481"/>
        <end position="508"/>
    </location>
</feature>
<dbReference type="PROSITE" id="PS00028">
    <property type="entry name" value="ZINC_FINGER_C2H2_1"/>
    <property type="match status" value="7"/>
</dbReference>
<accession>A0A6P7GTZ8</accession>